<dbReference type="FunCoup" id="A0A151ZGY9">
    <property type="interactions" value="425"/>
</dbReference>
<dbReference type="PANTHER" id="PTHR14778">
    <property type="entry name" value="KINETOCHORE-ASSOCIATED PROTEIN DSN1 HOMOLOG"/>
    <property type="match status" value="1"/>
</dbReference>
<dbReference type="GO" id="GO:0051301">
    <property type="term" value="P:cell division"/>
    <property type="evidence" value="ECO:0007669"/>
    <property type="project" value="InterPro"/>
</dbReference>
<dbReference type="InParanoid" id="A0A151ZGY9"/>
<name>A0A151ZGY9_TIELA</name>
<proteinExistence type="predicted"/>
<dbReference type="InterPro" id="IPR013218">
    <property type="entry name" value="Dsn1/Mis13"/>
</dbReference>
<feature type="compositionally biased region" description="Polar residues" evidence="1">
    <location>
        <begin position="72"/>
        <end position="88"/>
    </location>
</feature>
<feature type="compositionally biased region" description="Low complexity" evidence="1">
    <location>
        <begin position="346"/>
        <end position="359"/>
    </location>
</feature>
<gene>
    <name evidence="2" type="ORF">DLAC_05773</name>
</gene>
<evidence type="ECO:0000313" key="3">
    <source>
        <dbReference type="Proteomes" id="UP000076078"/>
    </source>
</evidence>
<dbReference type="OMA" id="FLRECCK"/>
<reference evidence="2 3" key="1">
    <citation type="submission" date="2015-12" db="EMBL/GenBank/DDBJ databases">
        <title>Dictyostelia acquired genes for synthesis and detection of signals that induce cell-type specialization by lateral gene transfer from prokaryotes.</title>
        <authorList>
            <person name="Gloeckner G."/>
            <person name="Schaap P."/>
        </authorList>
    </citation>
    <scope>NUCLEOTIDE SEQUENCE [LARGE SCALE GENOMIC DNA]</scope>
    <source>
        <strain evidence="2 3">TK</strain>
    </source>
</reference>
<dbReference type="PANTHER" id="PTHR14778:SF2">
    <property type="entry name" value="KINETOCHORE-ASSOCIATED PROTEIN DSN1 HOMOLOG"/>
    <property type="match status" value="1"/>
</dbReference>
<evidence type="ECO:0000256" key="1">
    <source>
        <dbReference type="SAM" id="MobiDB-lite"/>
    </source>
</evidence>
<dbReference type="GO" id="GO:0000444">
    <property type="term" value="C:MIS12/MIND type complex"/>
    <property type="evidence" value="ECO:0007669"/>
    <property type="project" value="InterPro"/>
</dbReference>
<keyword evidence="3" id="KW-1185">Reference proteome</keyword>
<dbReference type="Proteomes" id="UP000076078">
    <property type="component" value="Unassembled WGS sequence"/>
</dbReference>
<organism evidence="2 3">
    <name type="scientific">Tieghemostelium lacteum</name>
    <name type="common">Slime mold</name>
    <name type="synonym">Dictyostelium lacteum</name>
    <dbReference type="NCBI Taxonomy" id="361077"/>
    <lineage>
        <taxon>Eukaryota</taxon>
        <taxon>Amoebozoa</taxon>
        <taxon>Evosea</taxon>
        <taxon>Eumycetozoa</taxon>
        <taxon>Dictyostelia</taxon>
        <taxon>Dictyosteliales</taxon>
        <taxon>Raperosteliaceae</taxon>
        <taxon>Tieghemostelium</taxon>
    </lineage>
</organism>
<comment type="caution">
    <text evidence="2">The sequence shown here is derived from an EMBL/GenBank/DDBJ whole genome shotgun (WGS) entry which is preliminary data.</text>
</comment>
<protein>
    <submittedName>
        <fullName evidence="2">Uncharacterized protein</fullName>
    </submittedName>
</protein>
<dbReference type="OrthoDB" id="21564at2759"/>
<feature type="compositionally biased region" description="Low complexity" evidence="1">
    <location>
        <begin position="94"/>
        <end position="110"/>
    </location>
</feature>
<evidence type="ECO:0000313" key="2">
    <source>
        <dbReference type="EMBL" id="KYQ93140.1"/>
    </source>
</evidence>
<feature type="compositionally biased region" description="Low complexity" evidence="1">
    <location>
        <begin position="45"/>
        <end position="71"/>
    </location>
</feature>
<accession>A0A151ZGY9</accession>
<feature type="region of interest" description="Disordered" evidence="1">
    <location>
        <begin position="330"/>
        <end position="363"/>
    </location>
</feature>
<feature type="region of interest" description="Disordered" evidence="1">
    <location>
        <begin position="249"/>
        <end position="278"/>
    </location>
</feature>
<dbReference type="GO" id="GO:0007059">
    <property type="term" value="P:chromosome segregation"/>
    <property type="evidence" value="ECO:0007669"/>
    <property type="project" value="InterPro"/>
</dbReference>
<feature type="compositionally biased region" description="Pro residues" evidence="1">
    <location>
        <begin position="261"/>
        <end position="275"/>
    </location>
</feature>
<dbReference type="EMBL" id="LODT01000028">
    <property type="protein sequence ID" value="KYQ93140.1"/>
    <property type="molecule type" value="Genomic_DNA"/>
</dbReference>
<sequence>MLNYGKRRNSSYQRRKSVVKVTVPFNFKKRKDVDSDSENGTVVQPTSPTNSIESSNSGSSNETSSSSNNSIYQQRNPQLSLSDLQSNGDNRHQNTTTTTTTTTSSNNTNNLYHSIYNSTCTEPQQNQILEQFSNSSTALTNSKTKKHKTTEDHGQAPQLISSLSNSIQLQPPPNQLQPSVHITRDIIATEQVTTTTQRITGRCQVTKEAKERVEILRMILLETINNTSPTLKKYVRELSKAFITEVAKLPIPKSRSKNSPHQPPPQQTPSKPVPYQPNIKNLELQVRIKTLQSLIEKWKMEEQQWKKILVEYSSNGKENIILATPSRSRIPGSVIKNNNNHHHHNNNNNNQNNNNNNNNATLTSSIQSTNSEMIIYKEDSRITEIKDRLSKLSIQMDEVKPRIKQIEQTSNEIEQYYSEISNHYKKSTFKELQDINNPKKLIKNLISNSSVPID</sequence>
<feature type="region of interest" description="Disordered" evidence="1">
    <location>
        <begin position="31"/>
        <end position="110"/>
    </location>
</feature>
<dbReference type="AlphaFoldDB" id="A0A151ZGY9"/>